<organism evidence="2">
    <name type="scientific">Tetraselmis virus 1</name>
    <dbReference type="NCBI Taxonomy" id="2060617"/>
    <lineage>
        <taxon>Viruses</taxon>
        <taxon>Varidnaviria</taxon>
        <taxon>Bamfordvirae</taxon>
        <taxon>Nucleocytoviricota</taxon>
        <taxon>Megaviricetes</taxon>
        <taxon>Imitervirales</taxon>
        <taxon>Allomimiviridae</taxon>
        <taxon>Oceanusvirus</taxon>
        <taxon>Oceanusvirus kaneohense</taxon>
    </lineage>
</organism>
<evidence type="ECO:0000256" key="1">
    <source>
        <dbReference type="SAM" id="MobiDB-lite"/>
    </source>
</evidence>
<dbReference type="EMBL" id="KY322437">
    <property type="protein sequence ID" value="AUF82662.1"/>
    <property type="molecule type" value="Genomic_DNA"/>
</dbReference>
<sequence>MAPRGSGEYCQGRLTVVMVKSEMDPSYKPRYKKKPEGKPANRGYLSASERRRDKAAKKADR</sequence>
<proteinExistence type="predicted"/>
<feature type="region of interest" description="Disordered" evidence="1">
    <location>
        <begin position="21"/>
        <end position="61"/>
    </location>
</feature>
<keyword evidence="3" id="KW-1185">Reference proteome</keyword>
<reference evidence="2" key="1">
    <citation type="journal article" date="2018" name="Virology">
        <title>A giant virus infecting green algae encodes key fermentation genes.</title>
        <authorList>
            <person name="Schvarcz C.R."/>
            <person name="Steward G.F."/>
        </authorList>
    </citation>
    <scope>NUCLEOTIDE SEQUENCE [LARGE SCALE GENOMIC DNA]</scope>
</reference>
<dbReference type="Proteomes" id="UP000244773">
    <property type="component" value="Segment"/>
</dbReference>
<feature type="compositionally biased region" description="Basic and acidic residues" evidence="1">
    <location>
        <begin position="48"/>
        <end position="61"/>
    </location>
</feature>
<accession>A0A2P0VP67</accession>
<evidence type="ECO:0000313" key="2">
    <source>
        <dbReference type="EMBL" id="AUF82662.1"/>
    </source>
</evidence>
<gene>
    <name evidence="2" type="ORF">TetV_580</name>
</gene>
<evidence type="ECO:0000313" key="3">
    <source>
        <dbReference type="Proteomes" id="UP000244773"/>
    </source>
</evidence>
<protein>
    <submittedName>
        <fullName evidence="2">Uncharacterized protein</fullName>
    </submittedName>
</protein>
<name>A0A2P0VP67_9VIRU</name>